<dbReference type="AlphaFoldDB" id="A0A371BH05"/>
<sequence length="86" mass="9422">MVIVAICGAVLFGLLGLGLWRQGEQWKQRGEIPKDWVEAKEPKPVLRDELGFGAAIAWKKAMGVVAWLFAGLCVLSAILQLMGMQL</sequence>
<evidence type="ECO:0000313" key="2">
    <source>
        <dbReference type="EMBL" id="RDV06879.1"/>
    </source>
</evidence>
<evidence type="ECO:0000256" key="1">
    <source>
        <dbReference type="SAM" id="Phobius"/>
    </source>
</evidence>
<evidence type="ECO:0000313" key="3">
    <source>
        <dbReference type="Proteomes" id="UP000263833"/>
    </source>
</evidence>
<name>A0A371BH05_9SPHN</name>
<reference evidence="3" key="1">
    <citation type="submission" date="2018-08" db="EMBL/GenBank/DDBJ databases">
        <authorList>
            <person name="Kim S.-J."/>
            <person name="Jung G.-Y."/>
        </authorList>
    </citation>
    <scope>NUCLEOTIDE SEQUENCE [LARGE SCALE GENOMIC DNA]</scope>
    <source>
        <strain evidence="3">GY_G</strain>
    </source>
</reference>
<accession>A0A371BH05</accession>
<keyword evidence="1" id="KW-1133">Transmembrane helix</keyword>
<keyword evidence="1" id="KW-0472">Membrane</keyword>
<dbReference type="Proteomes" id="UP000263833">
    <property type="component" value="Unassembled WGS sequence"/>
</dbReference>
<dbReference type="OrthoDB" id="7605498at2"/>
<feature type="transmembrane region" description="Helical" evidence="1">
    <location>
        <begin position="64"/>
        <end position="83"/>
    </location>
</feature>
<keyword evidence="1" id="KW-0812">Transmembrane</keyword>
<protein>
    <submittedName>
        <fullName evidence="2">Uncharacterized protein</fullName>
    </submittedName>
</protein>
<proteinExistence type="predicted"/>
<comment type="caution">
    <text evidence="2">The sequence shown here is derived from an EMBL/GenBank/DDBJ whole genome shotgun (WGS) entry which is preliminary data.</text>
</comment>
<keyword evidence="3" id="KW-1185">Reference proteome</keyword>
<organism evidence="2 3">
    <name type="scientific">Sphingorhabdus pulchriflava</name>
    <dbReference type="NCBI Taxonomy" id="2292257"/>
    <lineage>
        <taxon>Bacteria</taxon>
        <taxon>Pseudomonadati</taxon>
        <taxon>Pseudomonadota</taxon>
        <taxon>Alphaproteobacteria</taxon>
        <taxon>Sphingomonadales</taxon>
        <taxon>Sphingomonadaceae</taxon>
        <taxon>Sphingorhabdus</taxon>
    </lineage>
</organism>
<dbReference type="EMBL" id="QRGP01000001">
    <property type="protein sequence ID" value="RDV06879.1"/>
    <property type="molecule type" value="Genomic_DNA"/>
</dbReference>
<gene>
    <name evidence="2" type="ORF">DXH95_05645</name>
</gene>
<dbReference type="RefSeq" id="WP_115548425.1">
    <property type="nucleotide sequence ID" value="NZ_QRGP01000001.1"/>
</dbReference>